<sequence length="228" mass="25030">MHEILNSPRGLLSRGLVPKTNISRVEKRKAASSPDSRPAKKTVEKNSLLSAILQNSIVMPSCSYCEGKGYASCDVSPSDSSRCAECVRLGRSRCDVLGVGAVELRNIATQHQKLEDELQAAEEKVLRLRKQKKMWFEKMMRAVRRGIDSVEELERVEREEAEAEQRRLEEARPPSAGSDRLSSDFIGDWDTVYPDVALSPSLLAEFGLLGPAPASGERGTSEAVVGSS</sequence>
<dbReference type="AlphaFoldDB" id="A0A484F9F1"/>
<dbReference type="EMBL" id="AMCV02000059">
    <property type="protein sequence ID" value="TDZ13855.1"/>
    <property type="molecule type" value="Genomic_DNA"/>
</dbReference>
<reference evidence="3" key="2">
    <citation type="journal article" date="2019" name="Mol. Plant Microbe Interact.">
        <title>Genome sequence resources for four phytopathogenic fungi from the Colletotrichum orbiculare species complex.</title>
        <authorList>
            <person name="Gan P."/>
            <person name="Tsushima A."/>
            <person name="Narusaka M."/>
            <person name="Narusaka Y."/>
            <person name="Takano Y."/>
            <person name="Kubo Y."/>
            <person name="Shirasu K."/>
        </authorList>
    </citation>
    <scope>GENOME REANNOTATION</scope>
    <source>
        <strain evidence="3">104-T / ATCC 96160 / CBS 514.97 / LARS 414 / MAFF 240422</strain>
    </source>
</reference>
<accession>A0A484F9F1</accession>
<proteinExistence type="predicted"/>
<name>A0A484F9F1_COLOR</name>
<comment type="caution">
    <text evidence="2">The sequence shown here is derived from an EMBL/GenBank/DDBJ whole genome shotgun (WGS) entry which is preliminary data.</text>
</comment>
<keyword evidence="3" id="KW-1185">Reference proteome</keyword>
<evidence type="ECO:0000313" key="2">
    <source>
        <dbReference type="EMBL" id="TDZ13855.1"/>
    </source>
</evidence>
<reference evidence="3" key="1">
    <citation type="journal article" date="2013" name="New Phytol.">
        <title>Comparative genomic and transcriptomic analyses reveal the hemibiotrophic stage shift of Colletotrichum fungi.</title>
        <authorList>
            <person name="Gan P."/>
            <person name="Ikeda K."/>
            <person name="Irieda H."/>
            <person name="Narusaka M."/>
            <person name="O'Connell R.J."/>
            <person name="Narusaka Y."/>
            <person name="Takano Y."/>
            <person name="Kubo Y."/>
            <person name="Shirasu K."/>
        </authorList>
    </citation>
    <scope>NUCLEOTIDE SEQUENCE [LARGE SCALE GENOMIC DNA]</scope>
    <source>
        <strain evidence="3">104-T / ATCC 96160 / CBS 514.97 / LARS 414 / MAFF 240422</strain>
    </source>
</reference>
<dbReference type="OrthoDB" id="4777221at2759"/>
<gene>
    <name evidence="2" type="ORF">Cob_v013066</name>
</gene>
<feature type="region of interest" description="Disordered" evidence="1">
    <location>
        <begin position="209"/>
        <end position="228"/>
    </location>
</feature>
<feature type="compositionally biased region" description="Basic and acidic residues" evidence="1">
    <location>
        <begin position="163"/>
        <end position="172"/>
    </location>
</feature>
<evidence type="ECO:0000256" key="1">
    <source>
        <dbReference type="SAM" id="MobiDB-lite"/>
    </source>
</evidence>
<organism evidence="2 3">
    <name type="scientific">Colletotrichum orbiculare (strain 104-T / ATCC 96160 / CBS 514.97 / LARS 414 / MAFF 240422)</name>
    <name type="common">Cucumber anthracnose fungus</name>
    <name type="synonym">Colletotrichum lagenarium</name>
    <dbReference type="NCBI Taxonomy" id="1213857"/>
    <lineage>
        <taxon>Eukaryota</taxon>
        <taxon>Fungi</taxon>
        <taxon>Dikarya</taxon>
        <taxon>Ascomycota</taxon>
        <taxon>Pezizomycotina</taxon>
        <taxon>Sordariomycetes</taxon>
        <taxon>Hypocreomycetidae</taxon>
        <taxon>Glomerellales</taxon>
        <taxon>Glomerellaceae</taxon>
        <taxon>Colletotrichum</taxon>
        <taxon>Colletotrichum orbiculare species complex</taxon>
    </lineage>
</organism>
<protein>
    <submittedName>
        <fullName evidence="2">Uncharacterized protein</fullName>
    </submittedName>
</protein>
<dbReference type="Proteomes" id="UP000014480">
    <property type="component" value="Unassembled WGS sequence"/>
</dbReference>
<feature type="region of interest" description="Disordered" evidence="1">
    <location>
        <begin position="163"/>
        <end position="182"/>
    </location>
</feature>
<feature type="region of interest" description="Disordered" evidence="1">
    <location>
        <begin position="24"/>
        <end position="43"/>
    </location>
</feature>
<evidence type="ECO:0000313" key="3">
    <source>
        <dbReference type="Proteomes" id="UP000014480"/>
    </source>
</evidence>